<keyword evidence="3" id="KW-0808">Transferase</keyword>
<dbReference type="InParanoid" id="A0A6L2PAY3"/>
<evidence type="ECO:0000256" key="1">
    <source>
        <dbReference type="ARBA" id="ARBA00009995"/>
    </source>
</evidence>
<organism evidence="6 7">
    <name type="scientific">Coptotermes formosanus</name>
    <name type="common">Formosan subterranean termite</name>
    <dbReference type="NCBI Taxonomy" id="36987"/>
    <lineage>
        <taxon>Eukaryota</taxon>
        <taxon>Metazoa</taxon>
        <taxon>Ecdysozoa</taxon>
        <taxon>Arthropoda</taxon>
        <taxon>Hexapoda</taxon>
        <taxon>Insecta</taxon>
        <taxon>Pterygota</taxon>
        <taxon>Neoptera</taxon>
        <taxon>Polyneoptera</taxon>
        <taxon>Dictyoptera</taxon>
        <taxon>Blattodea</taxon>
        <taxon>Blattoidea</taxon>
        <taxon>Termitoidae</taxon>
        <taxon>Rhinotermitidae</taxon>
        <taxon>Coptotermes</taxon>
    </lineage>
</organism>
<dbReference type="GO" id="GO:0008194">
    <property type="term" value="F:UDP-glycosyltransferase activity"/>
    <property type="evidence" value="ECO:0007669"/>
    <property type="project" value="InterPro"/>
</dbReference>
<dbReference type="Gene3D" id="3.40.50.2000">
    <property type="entry name" value="Glycogen Phosphorylase B"/>
    <property type="match status" value="2"/>
</dbReference>
<dbReference type="InterPro" id="IPR050271">
    <property type="entry name" value="UDP-glycosyltransferase"/>
</dbReference>
<comment type="caution">
    <text evidence="6">The sequence shown here is derived from an EMBL/GenBank/DDBJ whole genome shotgun (WGS) entry which is preliminary data.</text>
</comment>
<sequence>MHHRLLCLLLLCAVCCTKGARILGIFPSPSISHQLPFQAIMKALAARGHHITVISPNPLKTPVPNYQDVDLSFSYKMGLSTMDFAKTEKALPYDFVEQFITLMCKVVELQLSSPQIQEFIRSNKIKYDLVILEGLLSLSYYGLIHHVGSPPVIGVLSYAGYLAAGEATGNPTNPAFIPDISLPYGTHMTFYERLQNTLFWLWMRCLYTEVYPRQEAIMRKFFGSSPPPVADAARNMSLLIFGSNWVFNYPIPLMPSIVTTHSLHVKTSTDPLPKCGLQSFQEAVYHGVPLLGIPFLSDQKYNAKKIATEEIGLQLPFQEITKEKLLTSITALLRDSKYRDNMNKMSALSKDEPQSPLNRAVWWAEYVIRHNGAKHLRSAALDLAWYQYLLLDVAAFLFLLAAITVLISYLTLKIIYIYLIARYYKQYPSITNHYSRHIPTYSVSTSLTFSAAFVKPITTASLLTLIRPYSHKQHCVSHVTDFQEIPLLKSLLGLVTELNLAVVSLNLHHTRTIQVELLKSVSVLCNLYFFFLFRSNETKYDLVFLEALVYQSYYGLIHHVGSPPVIGVLSMDAVWTAADAMGTPSNPAFIPDILLPYGNHMTFYERLQSTVFWLWLRYKIHTEIFPEQEAIMRKFFGSSPPPVTEAANNMSLLILSSNSVFNYPIPLMPSVVTIHSMHVKTTTDPLPKVGKIQSAFKSSFSHGLPF</sequence>
<dbReference type="InterPro" id="IPR002213">
    <property type="entry name" value="UDP_glucos_trans"/>
</dbReference>
<keyword evidence="7" id="KW-1185">Reference proteome</keyword>
<keyword evidence="4" id="KW-0472">Membrane</keyword>
<dbReference type="PANTHER" id="PTHR48043:SF159">
    <property type="entry name" value="EG:EG0003.4 PROTEIN-RELATED"/>
    <property type="match status" value="1"/>
</dbReference>
<evidence type="ECO:0000256" key="4">
    <source>
        <dbReference type="SAM" id="Phobius"/>
    </source>
</evidence>
<evidence type="ECO:0000256" key="2">
    <source>
        <dbReference type="ARBA" id="ARBA00022676"/>
    </source>
</evidence>
<comment type="similarity">
    <text evidence="1">Belongs to the UDP-glycosyltransferase family.</text>
</comment>
<dbReference type="EMBL" id="BLKM01010239">
    <property type="protein sequence ID" value="GFG29531.1"/>
    <property type="molecule type" value="Genomic_DNA"/>
</dbReference>
<dbReference type="AlphaFoldDB" id="A0A6L2PAY3"/>
<reference evidence="7" key="1">
    <citation type="submission" date="2020-01" db="EMBL/GenBank/DDBJ databases">
        <title>Draft genome sequence of the Termite Coptotermes fromosanus.</title>
        <authorList>
            <person name="Itakura S."/>
            <person name="Yosikawa Y."/>
            <person name="Umezawa K."/>
        </authorList>
    </citation>
    <scope>NUCLEOTIDE SEQUENCE [LARGE SCALE GENOMIC DNA]</scope>
</reference>
<dbReference type="Pfam" id="PF00201">
    <property type="entry name" value="UDPGT"/>
    <property type="match status" value="3"/>
</dbReference>
<evidence type="ECO:0008006" key="8">
    <source>
        <dbReference type="Google" id="ProtNLM"/>
    </source>
</evidence>
<feature type="signal peptide" evidence="5">
    <location>
        <begin position="1"/>
        <end position="19"/>
    </location>
</feature>
<keyword evidence="4" id="KW-0812">Transmembrane</keyword>
<accession>A0A6L2PAY3</accession>
<dbReference type="OrthoDB" id="5835829at2759"/>
<dbReference type="Proteomes" id="UP000502823">
    <property type="component" value="Unassembled WGS sequence"/>
</dbReference>
<evidence type="ECO:0000256" key="3">
    <source>
        <dbReference type="ARBA" id="ARBA00022679"/>
    </source>
</evidence>
<dbReference type="SUPFAM" id="SSF53756">
    <property type="entry name" value="UDP-Glycosyltransferase/glycogen phosphorylase"/>
    <property type="match status" value="2"/>
</dbReference>
<proteinExistence type="inferred from homology"/>
<keyword evidence="5" id="KW-0732">Signal</keyword>
<feature type="chain" id="PRO_5026749177" description="Glucuronosyltransferase" evidence="5">
    <location>
        <begin position="20"/>
        <end position="706"/>
    </location>
</feature>
<keyword evidence="2" id="KW-0328">Glycosyltransferase</keyword>
<feature type="transmembrane region" description="Helical" evidence="4">
    <location>
        <begin position="385"/>
        <end position="412"/>
    </location>
</feature>
<gene>
    <name evidence="6" type="ORF">Cfor_09055</name>
</gene>
<keyword evidence="4" id="KW-1133">Transmembrane helix</keyword>
<evidence type="ECO:0000313" key="6">
    <source>
        <dbReference type="EMBL" id="GFG29531.1"/>
    </source>
</evidence>
<name>A0A6L2PAY3_COPFO</name>
<evidence type="ECO:0000256" key="5">
    <source>
        <dbReference type="SAM" id="SignalP"/>
    </source>
</evidence>
<evidence type="ECO:0000313" key="7">
    <source>
        <dbReference type="Proteomes" id="UP000502823"/>
    </source>
</evidence>
<protein>
    <recommendedName>
        <fullName evidence="8">Glucuronosyltransferase</fullName>
    </recommendedName>
</protein>
<dbReference type="PANTHER" id="PTHR48043">
    <property type="entry name" value="EG:EG0003.4 PROTEIN-RELATED"/>
    <property type="match status" value="1"/>
</dbReference>